<comment type="domain">
    <text evidence="6">Has an N-terminal Jag-N domain and 2 RNA-binding domains (KH and R3H).</text>
</comment>
<comment type="subunit">
    <text evidence="6">Forms a complex with KhpA.</text>
</comment>
<dbReference type="Pfam" id="PF13083">
    <property type="entry name" value="KH_KhpA-B"/>
    <property type="match status" value="1"/>
</dbReference>
<proteinExistence type="inferred from homology"/>
<dbReference type="CDD" id="cd02414">
    <property type="entry name" value="KH-II_Jag"/>
    <property type="match status" value="1"/>
</dbReference>
<evidence type="ECO:0000256" key="6">
    <source>
        <dbReference type="HAMAP-Rule" id="MF_00867"/>
    </source>
</evidence>
<dbReference type="InterPro" id="IPR039247">
    <property type="entry name" value="KhpB"/>
</dbReference>
<dbReference type="PROSITE" id="PS51061">
    <property type="entry name" value="R3H"/>
    <property type="match status" value="1"/>
</dbReference>
<comment type="subcellular location">
    <subcellularLocation>
        <location evidence="6">Cytoplasm</location>
    </subcellularLocation>
</comment>
<dbReference type="Pfam" id="PF01424">
    <property type="entry name" value="R3H"/>
    <property type="match status" value="1"/>
</dbReference>
<dbReference type="Gene3D" id="3.30.30.80">
    <property type="entry name" value="probable RNA-binding protein from clostridium symbiosum atcc 14940"/>
    <property type="match status" value="1"/>
</dbReference>
<keyword evidence="1 6" id="KW-0963">Cytoplasm</keyword>
<comment type="caution">
    <text evidence="8">The sequence shown here is derived from an EMBL/GenBank/DDBJ whole genome shotgun (WGS) entry which is preliminary data.</text>
</comment>
<evidence type="ECO:0000256" key="5">
    <source>
        <dbReference type="ARBA" id="ARBA00023316"/>
    </source>
</evidence>
<dbReference type="RefSeq" id="WP_201274874.1">
    <property type="nucleotide sequence ID" value="NZ_JACVDA010000001.1"/>
</dbReference>
<dbReference type="SMART" id="SM01245">
    <property type="entry name" value="Jag_N"/>
    <property type="match status" value="1"/>
</dbReference>
<dbReference type="InterPro" id="IPR032782">
    <property type="entry name" value="KhpB_N"/>
</dbReference>
<organism evidence="8 9">
    <name type="scientific">Parvimonas parva</name>
    <dbReference type="NCBI Taxonomy" id="2769485"/>
    <lineage>
        <taxon>Bacteria</taxon>
        <taxon>Bacillati</taxon>
        <taxon>Bacillota</taxon>
        <taxon>Tissierellia</taxon>
        <taxon>Tissierellales</taxon>
        <taxon>Peptoniphilaceae</taxon>
        <taxon>Parvimonas</taxon>
    </lineage>
</organism>
<sequence>MSVTKSAKTIDEAVKLALDELKVDISCVDVNVIEKPKSGFLGFGSRDALVEVTLKDEKIEMSKETCCKEENNIDKNEDIEKLEVFLKDLISKMGTDCELIFSEDEEAISIDIEKSEDFKMLIGKSGETLESIQYILNIFARRNTSLEKRVYLDVNGYKKRKEESIREMAMTFAKKAIKYRKVMRLRPMNAYERRIVHATLHNMKGVFTVSEGDEPYRKVVIKPKF</sequence>
<dbReference type="InterPro" id="IPR034079">
    <property type="entry name" value="R3H_KhpB"/>
</dbReference>
<dbReference type="EMBL" id="JACVDA010000001">
    <property type="protein sequence ID" value="MBK1467752.1"/>
    <property type="molecule type" value="Genomic_DNA"/>
</dbReference>
<keyword evidence="3 6" id="KW-0133">Cell shape</keyword>
<dbReference type="SMART" id="SM00393">
    <property type="entry name" value="R3H"/>
    <property type="match status" value="1"/>
</dbReference>
<reference evidence="8 9" key="1">
    <citation type="submission" date="2020-09" db="EMBL/GenBank/DDBJ databases">
        <title>Parvimonas S3374 sp. nov.</title>
        <authorList>
            <person name="Buhl M."/>
        </authorList>
    </citation>
    <scope>NUCLEOTIDE SEQUENCE [LARGE SCALE GENOMIC DNA]</scope>
    <source>
        <strain evidence="8 9">S3374</strain>
    </source>
</reference>
<name>A0ABS1C6N5_9FIRM</name>
<comment type="function">
    <text evidence="6">A probable RNA chaperone. Forms a complex with KhpA which binds to cellular RNA and controls its expression. Plays a role in peptidoglycan (PG) homeostasis and cell length regulation.</text>
</comment>
<dbReference type="HAMAP" id="MF_00867">
    <property type="entry name" value="KhpB"/>
    <property type="match status" value="1"/>
</dbReference>
<dbReference type="InterPro" id="IPR038008">
    <property type="entry name" value="Jag_KH"/>
</dbReference>
<evidence type="ECO:0000256" key="2">
    <source>
        <dbReference type="ARBA" id="ARBA00022884"/>
    </source>
</evidence>
<dbReference type="InterPro" id="IPR036867">
    <property type="entry name" value="R3H_dom_sf"/>
</dbReference>
<dbReference type="NCBIfam" id="NF041568">
    <property type="entry name" value="Jag_EloR"/>
    <property type="match status" value="1"/>
</dbReference>
<evidence type="ECO:0000313" key="8">
    <source>
        <dbReference type="EMBL" id="MBK1467752.1"/>
    </source>
</evidence>
<comment type="caution">
    <text evidence="6">Lacks conserved residue(s) required for the propagation of feature annotation.</text>
</comment>
<dbReference type="InterPro" id="IPR001374">
    <property type="entry name" value="R3H_dom"/>
</dbReference>
<dbReference type="Proteomes" id="UP000823123">
    <property type="component" value="Unassembled WGS sequence"/>
</dbReference>
<dbReference type="InterPro" id="IPR038247">
    <property type="entry name" value="Jag_N_dom_sf"/>
</dbReference>
<dbReference type="CDD" id="cd02644">
    <property type="entry name" value="R3H_jag"/>
    <property type="match status" value="1"/>
</dbReference>
<gene>
    <name evidence="6" type="primary">khpB</name>
    <name evidence="6" type="synonym">eloR</name>
    <name evidence="8" type="ORF">IBJ83_00240</name>
</gene>
<dbReference type="Gene3D" id="3.30.1370.50">
    <property type="entry name" value="R3H-like domain"/>
    <property type="match status" value="1"/>
</dbReference>
<evidence type="ECO:0000313" key="9">
    <source>
        <dbReference type="Proteomes" id="UP000823123"/>
    </source>
</evidence>
<comment type="similarity">
    <text evidence="6">Belongs to the KhpB RNA-binding protein family.</text>
</comment>
<evidence type="ECO:0000259" key="7">
    <source>
        <dbReference type="PROSITE" id="PS51061"/>
    </source>
</evidence>
<feature type="domain" description="R3H" evidence="7">
    <location>
        <begin position="159"/>
        <end position="225"/>
    </location>
</feature>
<keyword evidence="4 6" id="KW-0143">Chaperone</keyword>
<dbReference type="Pfam" id="PF14804">
    <property type="entry name" value="Jag_N"/>
    <property type="match status" value="1"/>
</dbReference>
<protein>
    <recommendedName>
        <fullName evidence="6">RNA-binding protein KhpB</fullName>
    </recommendedName>
    <alternativeName>
        <fullName evidence="6">RNA-binding protein EloR</fullName>
    </alternativeName>
</protein>
<keyword evidence="5 6" id="KW-0961">Cell wall biogenesis/degradation</keyword>
<dbReference type="PANTHER" id="PTHR35800">
    <property type="entry name" value="PROTEIN JAG"/>
    <property type="match status" value="1"/>
</dbReference>
<evidence type="ECO:0000256" key="3">
    <source>
        <dbReference type="ARBA" id="ARBA00022960"/>
    </source>
</evidence>
<keyword evidence="2 6" id="KW-0694">RNA-binding</keyword>
<keyword evidence="9" id="KW-1185">Reference proteome</keyword>
<accession>A0ABS1C6N5</accession>
<evidence type="ECO:0000256" key="4">
    <source>
        <dbReference type="ARBA" id="ARBA00023186"/>
    </source>
</evidence>
<dbReference type="InterPro" id="IPR015946">
    <property type="entry name" value="KH_dom-like_a/b"/>
</dbReference>
<dbReference type="SUPFAM" id="SSF82708">
    <property type="entry name" value="R3H domain"/>
    <property type="match status" value="1"/>
</dbReference>
<dbReference type="PANTHER" id="PTHR35800:SF1">
    <property type="entry name" value="RNA-BINDING PROTEIN KHPB"/>
    <property type="match status" value="1"/>
</dbReference>
<evidence type="ECO:0000256" key="1">
    <source>
        <dbReference type="ARBA" id="ARBA00022490"/>
    </source>
</evidence>
<dbReference type="Gene3D" id="3.30.300.20">
    <property type="match status" value="1"/>
</dbReference>